<dbReference type="Gene3D" id="3.40.50.11210">
    <property type="entry name" value="Rap/Ran-GAP"/>
    <property type="match status" value="1"/>
</dbReference>
<evidence type="ECO:0000256" key="1">
    <source>
        <dbReference type="ARBA" id="ARBA00022468"/>
    </source>
</evidence>
<feature type="non-terminal residue" evidence="4">
    <location>
        <position position="1"/>
    </location>
</feature>
<feature type="region of interest" description="Disordered" evidence="2">
    <location>
        <begin position="187"/>
        <end position="252"/>
    </location>
</feature>
<feature type="domain" description="Rap-GAP" evidence="3">
    <location>
        <begin position="396"/>
        <end position="607"/>
    </location>
</feature>
<evidence type="ECO:0000256" key="2">
    <source>
        <dbReference type="SAM" id="MobiDB-lite"/>
    </source>
</evidence>
<dbReference type="InterPro" id="IPR035974">
    <property type="entry name" value="Rap/Ran-GAP_sf"/>
</dbReference>
<dbReference type="PANTHER" id="PTHR10063:SF11">
    <property type="entry name" value="RHO GTPASE-ACTIVATING PROTEIN CG5521-RELATED"/>
    <property type="match status" value="1"/>
</dbReference>
<dbReference type="GO" id="GO:0005096">
    <property type="term" value="F:GTPase activator activity"/>
    <property type="evidence" value="ECO:0007669"/>
    <property type="project" value="UniProtKB-KW"/>
</dbReference>
<reference evidence="4" key="1">
    <citation type="submission" date="2021-01" db="EMBL/GenBank/DDBJ databases">
        <authorList>
            <person name="Corre E."/>
            <person name="Pelletier E."/>
            <person name="Niang G."/>
            <person name="Scheremetjew M."/>
            <person name="Finn R."/>
            <person name="Kale V."/>
            <person name="Holt S."/>
            <person name="Cochrane G."/>
            <person name="Meng A."/>
            <person name="Brown T."/>
            <person name="Cohen L."/>
        </authorList>
    </citation>
    <scope>NUCLEOTIDE SEQUENCE</scope>
    <source>
        <strain evidence="4">CCMP2058</strain>
    </source>
</reference>
<feature type="compositionally biased region" description="Basic and acidic residues" evidence="2">
    <location>
        <begin position="187"/>
        <end position="206"/>
    </location>
</feature>
<dbReference type="InterPro" id="IPR027107">
    <property type="entry name" value="Tuberin/Ral-act_asu"/>
</dbReference>
<dbReference type="PROSITE" id="PS50085">
    <property type="entry name" value="RAPGAP"/>
    <property type="match status" value="1"/>
</dbReference>
<dbReference type="EMBL" id="HBEM01031317">
    <property type="protein sequence ID" value="CAD8462369.1"/>
    <property type="molecule type" value="Transcribed_RNA"/>
</dbReference>
<evidence type="ECO:0000259" key="3">
    <source>
        <dbReference type="PROSITE" id="PS50085"/>
    </source>
</evidence>
<proteinExistence type="predicted"/>
<dbReference type="AlphaFoldDB" id="A0A7S0DQS6"/>
<gene>
    <name evidence="4" type="ORF">LAMO00422_LOCUS21329</name>
</gene>
<accession>A0A7S0DQS6</accession>
<organism evidence="4">
    <name type="scientific">Amorphochlora amoebiformis</name>
    <dbReference type="NCBI Taxonomy" id="1561963"/>
    <lineage>
        <taxon>Eukaryota</taxon>
        <taxon>Sar</taxon>
        <taxon>Rhizaria</taxon>
        <taxon>Cercozoa</taxon>
        <taxon>Chlorarachniophyceae</taxon>
        <taxon>Amorphochlora</taxon>
    </lineage>
</organism>
<keyword evidence="1" id="KW-0343">GTPase activation</keyword>
<dbReference type="Pfam" id="PF02145">
    <property type="entry name" value="Rap_GAP"/>
    <property type="match status" value="1"/>
</dbReference>
<evidence type="ECO:0000313" key="4">
    <source>
        <dbReference type="EMBL" id="CAD8462369.1"/>
    </source>
</evidence>
<dbReference type="SUPFAM" id="SSF111347">
    <property type="entry name" value="Rap/Ran-GAP"/>
    <property type="match status" value="1"/>
</dbReference>
<sequence length="649" mass="72894">VSQVLFRALVEGLECVHAKHMFNKGQLEPARITPALKAALNDIQAASNEALTQLLHRTGIYPHPALGPELVSSSVQENGWVENATGSPRTIARKQQAIWAAAASEGSSGVTPMGDNPCLIFSCENSCIITVQTLRRKPDNLQGAIANPQGAQKDLRFVRVITRDTTGKYAWDFAPFESECLRKPRKSLTEEKEKEEGSQVEEKIDSKTGGSTLVKINEDEPADLQYTQRVFSGTKKGRKDRNPENVLESSTPYSTLGRDVKIEPKADKTLLSDNHVELDALSKIFNRIDRFDGKGLLGRKPIPQSKSDRKNSELVLKELKRHDSQMKTLRKTTQSLYAQAPSLAFSPKSSPIEEVGPFDLCREFLSNLFVGIAAHEESSRKLGFITDDSKLRRSIKLLDRNHPPRDCHKIGVIYVAEGQNDQRQILRNFWVKDDLKYQMFLNGLGWEVEMISHPGFVGGLDRRGTTGRFSRYFSDATVEVMFHVVTLMPTKESDIQQIHKKRHVGNDHVQIVFCNDKREYRPKTITSQFNDAHVVIYPLDSGMYRIQIHKKEFMPGFGPLKDGMVVGPELLGPLVRQTALNASKARRSLQPHFVGPLKQRLTRIQDIIARYSNPMTKTDAAEYLTAFFRDGRGASRKKKSSLGTRKSSS</sequence>
<dbReference type="GO" id="GO:0005737">
    <property type="term" value="C:cytoplasm"/>
    <property type="evidence" value="ECO:0007669"/>
    <property type="project" value="TreeGrafter"/>
</dbReference>
<dbReference type="GO" id="GO:0005634">
    <property type="term" value="C:nucleus"/>
    <property type="evidence" value="ECO:0007669"/>
    <property type="project" value="InterPro"/>
</dbReference>
<dbReference type="InterPro" id="IPR000331">
    <property type="entry name" value="Rap/Ran_GAP_dom"/>
</dbReference>
<dbReference type="PANTHER" id="PTHR10063">
    <property type="entry name" value="TUBERIN"/>
    <property type="match status" value="1"/>
</dbReference>
<protein>
    <recommendedName>
        <fullName evidence="3">Rap-GAP domain-containing protein</fullName>
    </recommendedName>
</protein>
<dbReference type="GO" id="GO:0051056">
    <property type="term" value="P:regulation of small GTPase mediated signal transduction"/>
    <property type="evidence" value="ECO:0007669"/>
    <property type="project" value="InterPro"/>
</dbReference>
<name>A0A7S0DQS6_9EUKA</name>
<dbReference type="FunFam" id="3.40.50.11210:FF:000001">
    <property type="entry name" value="Ral GTPase-activating protein subunit alpha-1 isoform 1"/>
    <property type="match status" value="1"/>
</dbReference>